<dbReference type="GO" id="GO:0008409">
    <property type="term" value="F:5'-3' exonuclease activity"/>
    <property type="evidence" value="ECO:0007669"/>
    <property type="project" value="UniProtKB-UniRule"/>
</dbReference>
<dbReference type="GO" id="GO:0006261">
    <property type="term" value="P:DNA-templated DNA replication"/>
    <property type="evidence" value="ECO:0007669"/>
    <property type="project" value="UniProtKB-UniRule"/>
</dbReference>
<evidence type="ECO:0000256" key="1">
    <source>
        <dbReference type="ARBA" id="ARBA00007705"/>
    </source>
</evidence>
<comment type="function">
    <text evidence="17">In addition to polymerase activity, this DNA polymerase exhibits 3'-5' and 5'-3' exonuclease activity.</text>
</comment>
<dbReference type="eggNOG" id="COG0258">
    <property type="taxonomic scope" value="Bacteria"/>
</dbReference>
<dbReference type="Gene3D" id="3.40.50.1010">
    <property type="entry name" value="5'-nuclease"/>
    <property type="match status" value="1"/>
</dbReference>
<dbReference type="InterPro" id="IPR002562">
    <property type="entry name" value="3'-5'_exonuclease_dom"/>
</dbReference>
<dbReference type="SMART" id="SM00482">
    <property type="entry name" value="POLAc"/>
    <property type="match status" value="1"/>
</dbReference>
<feature type="domain" description="3'-5' exonuclease" evidence="18">
    <location>
        <begin position="299"/>
        <end position="483"/>
    </location>
</feature>
<dbReference type="Gene3D" id="1.10.150.20">
    <property type="entry name" value="5' to 3' exonuclease, C-terminal subdomain"/>
    <property type="match status" value="2"/>
</dbReference>
<comment type="subunit">
    <text evidence="2">Single-chain monomer with multiple functions.</text>
</comment>
<dbReference type="InterPro" id="IPR036279">
    <property type="entry name" value="5-3_exonuclease_C_sf"/>
</dbReference>
<evidence type="ECO:0000256" key="17">
    <source>
        <dbReference type="RuleBase" id="RU004460"/>
    </source>
</evidence>
<name>A0A077AUV7_9PROT</name>
<dbReference type="SMART" id="SM00475">
    <property type="entry name" value="53EXOc"/>
    <property type="match status" value="1"/>
</dbReference>
<dbReference type="Pfam" id="PF02739">
    <property type="entry name" value="5_3_exonuc_N"/>
    <property type="match status" value="1"/>
</dbReference>
<dbReference type="FunFam" id="3.30.420.10:FF:000026">
    <property type="entry name" value="DNA polymerase I"/>
    <property type="match status" value="1"/>
</dbReference>
<dbReference type="SUPFAM" id="SSF47807">
    <property type="entry name" value="5' to 3' exonuclease, C-terminal subdomain"/>
    <property type="match status" value="1"/>
</dbReference>
<dbReference type="InterPro" id="IPR018320">
    <property type="entry name" value="DNA_polymerase_1"/>
</dbReference>
<keyword evidence="6 17" id="KW-0548">Nucleotidyltransferase</keyword>
<dbReference type="FunFam" id="1.10.150.20:FF:000003">
    <property type="entry name" value="DNA polymerase I"/>
    <property type="match status" value="1"/>
</dbReference>
<organism evidence="21 22">
    <name type="scientific">Candidatus Odyssella acanthamoebae</name>
    <dbReference type="NCBI Taxonomy" id="91604"/>
    <lineage>
        <taxon>Bacteria</taxon>
        <taxon>Pseudomonadati</taxon>
        <taxon>Pseudomonadota</taxon>
        <taxon>Alphaproteobacteria</taxon>
        <taxon>Holosporales</taxon>
        <taxon>Candidatus Paracaedibacteraceae</taxon>
        <taxon>Candidatus Odyssella</taxon>
    </lineage>
</organism>
<dbReference type="NCBIfam" id="TIGR00593">
    <property type="entry name" value="pola"/>
    <property type="match status" value="1"/>
</dbReference>
<dbReference type="eggNOG" id="COG0749">
    <property type="taxonomic scope" value="Bacteria"/>
</dbReference>
<dbReference type="CDD" id="cd08637">
    <property type="entry name" value="DNA_pol_A_pol_I_C"/>
    <property type="match status" value="1"/>
</dbReference>
<dbReference type="KEGG" id="paca:ID47_02320"/>
<dbReference type="GO" id="GO:0003677">
    <property type="term" value="F:DNA binding"/>
    <property type="evidence" value="ECO:0007669"/>
    <property type="project" value="UniProtKB-UniRule"/>
</dbReference>
<dbReference type="PANTHER" id="PTHR10133">
    <property type="entry name" value="DNA POLYMERASE I"/>
    <property type="match status" value="1"/>
</dbReference>
<dbReference type="SUPFAM" id="SSF56672">
    <property type="entry name" value="DNA/RNA polymerases"/>
    <property type="match status" value="1"/>
</dbReference>
<evidence type="ECO:0000256" key="3">
    <source>
        <dbReference type="ARBA" id="ARBA00012417"/>
    </source>
</evidence>
<dbReference type="InterPro" id="IPR020046">
    <property type="entry name" value="5-3_exonucl_a-hlix_arch_N"/>
</dbReference>
<evidence type="ECO:0000259" key="18">
    <source>
        <dbReference type="SMART" id="SM00474"/>
    </source>
</evidence>
<evidence type="ECO:0000256" key="2">
    <source>
        <dbReference type="ARBA" id="ARBA00011541"/>
    </source>
</evidence>
<evidence type="ECO:0000256" key="9">
    <source>
        <dbReference type="ARBA" id="ARBA00022763"/>
    </source>
</evidence>
<dbReference type="PRINTS" id="PR00868">
    <property type="entry name" value="DNAPOLI"/>
</dbReference>
<dbReference type="NCBIfam" id="NF004397">
    <property type="entry name" value="PRK05755.1"/>
    <property type="match status" value="1"/>
</dbReference>
<dbReference type="InterPro" id="IPR020045">
    <property type="entry name" value="DNA_polI_H3TH"/>
</dbReference>
<evidence type="ECO:0000256" key="14">
    <source>
        <dbReference type="ARBA" id="ARBA00023204"/>
    </source>
</evidence>
<dbReference type="InterPro" id="IPR008918">
    <property type="entry name" value="HhH2"/>
</dbReference>
<dbReference type="Pfam" id="PF01367">
    <property type="entry name" value="5_3_exonuc"/>
    <property type="match status" value="1"/>
</dbReference>
<dbReference type="SMART" id="SM00279">
    <property type="entry name" value="HhH2"/>
    <property type="match status" value="1"/>
</dbReference>
<comment type="similarity">
    <text evidence="1 17">Belongs to the DNA polymerase type-A family.</text>
</comment>
<dbReference type="Gene3D" id="1.20.1060.10">
    <property type="entry name" value="Taq DNA Polymerase, Chain T, domain 4"/>
    <property type="match status" value="1"/>
</dbReference>
<dbReference type="InterPro" id="IPR002298">
    <property type="entry name" value="DNA_polymerase_A"/>
</dbReference>
<dbReference type="PANTHER" id="PTHR10133:SF27">
    <property type="entry name" value="DNA POLYMERASE NU"/>
    <property type="match status" value="1"/>
</dbReference>
<dbReference type="FunFam" id="1.20.1060.10:FF:000001">
    <property type="entry name" value="DNA polymerase I"/>
    <property type="match status" value="1"/>
</dbReference>
<dbReference type="Gene3D" id="3.30.420.10">
    <property type="entry name" value="Ribonuclease H-like superfamily/Ribonuclease H"/>
    <property type="match status" value="1"/>
</dbReference>
<keyword evidence="5 17" id="KW-0808">Transferase</keyword>
<dbReference type="RefSeq" id="WP_038463372.1">
    <property type="nucleotide sequence ID" value="NZ_CP008941.1"/>
</dbReference>
<dbReference type="HOGENOM" id="CLU_004675_0_0_5"/>
<dbReference type="Gene3D" id="3.30.70.370">
    <property type="match status" value="1"/>
</dbReference>
<dbReference type="FunFam" id="1.10.150.20:FF:000002">
    <property type="entry name" value="DNA polymerase I"/>
    <property type="match status" value="1"/>
</dbReference>
<dbReference type="InterPro" id="IPR012337">
    <property type="entry name" value="RNaseH-like_sf"/>
</dbReference>
<keyword evidence="9 17" id="KW-0227">DNA damage</keyword>
<dbReference type="FunFam" id="3.40.50.1010:FF:000001">
    <property type="entry name" value="DNA polymerase I"/>
    <property type="match status" value="1"/>
</dbReference>
<dbReference type="GO" id="GO:0008408">
    <property type="term" value="F:3'-5' exonuclease activity"/>
    <property type="evidence" value="ECO:0007669"/>
    <property type="project" value="UniProtKB-UniRule"/>
</dbReference>
<gene>
    <name evidence="17" type="primary">polA</name>
    <name evidence="21" type="ORF">ID47_02320</name>
</gene>
<dbReference type="Pfam" id="PF01612">
    <property type="entry name" value="DNA_pol_A_exo1"/>
    <property type="match status" value="1"/>
</dbReference>
<evidence type="ECO:0000256" key="16">
    <source>
        <dbReference type="NCBIfam" id="TIGR00593"/>
    </source>
</evidence>
<dbReference type="STRING" id="91604.ID47_02320"/>
<keyword evidence="7 17" id="KW-0235">DNA replication</keyword>
<keyword evidence="12 17" id="KW-0239">DNA-directed DNA polymerase</keyword>
<dbReference type="CDD" id="cd09859">
    <property type="entry name" value="PIN_53EXO"/>
    <property type="match status" value="1"/>
</dbReference>
<evidence type="ECO:0000256" key="11">
    <source>
        <dbReference type="ARBA" id="ARBA00022839"/>
    </source>
</evidence>
<keyword evidence="13 17" id="KW-0238">DNA-binding</keyword>
<evidence type="ECO:0000256" key="8">
    <source>
        <dbReference type="ARBA" id="ARBA00022722"/>
    </source>
</evidence>
<evidence type="ECO:0000256" key="7">
    <source>
        <dbReference type="ARBA" id="ARBA00022705"/>
    </source>
</evidence>
<sequence>MAKKLILIDGSGFIFRAYHALPPLRRTDGTHVGAVYGFCTMLMKQIEQAQQEASYLAVIFDAARETFRQEIYPDYKAHRPPVPEDLIPQFSIIREACEAFNVPSIELEGFEADDLIASYAKSATEQGFSVIIVSSDKDLMQLIGDGIIMLDPIKNKKIAETEVFEKFGVFPNKVIEVQALAGDATDNIPGVPGIGIKTAAELINTFGSVEALLERTHEIKQPKRRQSLLENAENARISKKLVTLCDSAPLPAEIKTMIPRDPDAIHLKDFMRYQGFTSLIARIDKQLSIDKPAAVTTTYITIRTADQLKSLVQDCLSKPYVAFDTETTSLNIMDAKLVGISLSHTAGYGYYIPLNHQEATQQLDEKTAFDLLQPLLTDPAILKVGQNIKYDLGVLHKYGVEVTPITDTMLISYVLDGSRHRHGMDELAERHLQHTTIKYNDVVGTGKNQKTFDMVDIGLATTYAAEDADITLRLYEHLQPRLAQEKMTTVYERIERPLIPIIADMELTGVRANQQLLFRLGQEFTEEMQRLERRIYELAGRAFNVGSPKQLGEILFDELKLPVPKKTKTGSYITDADVLEKLVENGYELPKVVLDWRELAKLKSTYVDGLLNSINKKTQRIHTSYSMALTSTGRLSSSEPNLQNIPIRTARGRQIRQAFIPQTDWKMVSLDYSQIELRLLCHMAEVPQLSQAFCQGQDIHVTTASEMFGVPMDQITGDLRRKAKAINFGIIYGISAFGLAQQLDIPQSEAARYIAHYFEKYPGIQAYMEYQKEFARQHGYVKTLFGRKCYILGIQDKNGAVRQAAERQAINAPLQGTNADIIKMAMHRIPQVLKDHNLGGRMLLQVHDELIFEIPESQVEETSKLIKNVMESIAYLRVPLVVGVGVGNNWDEAH</sequence>
<dbReference type="InterPro" id="IPR043502">
    <property type="entry name" value="DNA/RNA_pol_sf"/>
</dbReference>
<evidence type="ECO:0000256" key="4">
    <source>
        <dbReference type="ARBA" id="ARBA00020311"/>
    </source>
</evidence>
<dbReference type="SUPFAM" id="SSF53098">
    <property type="entry name" value="Ribonuclease H-like"/>
    <property type="match status" value="1"/>
</dbReference>
<reference evidence="21 22" key="1">
    <citation type="submission" date="2014-07" db="EMBL/GenBank/DDBJ databases">
        <title>Comparative genomic insights into amoeba endosymbionts belonging to the families of Holosporaceae and Candidatus Midichloriaceae within Rickettsiales.</title>
        <authorList>
            <person name="Wang Z."/>
            <person name="Wu M."/>
        </authorList>
    </citation>
    <scope>NUCLEOTIDE SEQUENCE [LARGE SCALE GENOMIC DNA]</scope>
    <source>
        <strain evidence="21">PRA3</strain>
    </source>
</reference>
<dbReference type="Proteomes" id="UP000028926">
    <property type="component" value="Chromosome"/>
</dbReference>
<evidence type="ECO:0000259" key="20">
    <source>
        <dbReference type="SMART" id="SM00482"/>
    </source>
</evidence>
<evidence type="ECO:0000256" key="6">
    <source>
        <dbReference type="ARBA" id="ARBA00022695"/>
    </source>
</evidence>
<evidence type="ECO:0000256" key="10">
    <source>
        <dbReference type="ARBA" id="ARBA00022801"/>
    </source>
</evidence>
<dbReference type="SUPFAM" id="SSF88723">
    <property type="entry name" value="PIN domain-like"/>
    <property type="match status" value="1"/>
</dbReference>
<dbReference type="GO" id="GO:0006302">
    <property type="term" value="P:double-strand break repair"/>
    <property type="evidence" value="ECO:0007669"/>
    <property type="project" value="TreeGrafter"/>
</dbReference>
<feature type="domain" description="5'-3' exonuclease" evidence="19">
    <location>
        <begin position="3"/>
        <end position="255"/>
    </location>
</feature>
<evidence type="ECO:0000313" key="21">
    <source>
        <dbReference type="EMBL" id="AIK95819.1"/>
    </source>
</evidence>
<dbReference type="GO" id="GO:0003887">
    <property type="term" value="F:DNA-directed DNA polymerase activity"/>
    <property type="evidence" value="ECO:0007669"/>
    <property type="project" value="UniProtKB-UniRule"/>
</dbReference>
<dbReference type="CDD" id="cd06139">
    <property type="entry name" value="DNA_polA_I_Ecoli_like_exo"/>
    <property type="match status" value="1"/>
</dbReference>
<dbReference type="InterPro" id="IPR002421">
    <property type="entry name" value="5-3_exonuclease"/>
</dbReference>
<dbReference type="EC" id="2.7.7.7" evidence="3 16"/>
<keyword evidence="11 17" id="KW-0269">Exonuclease</keyword>
<evidence type="ECO:0000256" key="5">
    <source>
        <dbReference type="ARBA" id="ARBA00022679"/>
    </source>
</evidence>
<evidence type="ECO:0000259" key="19">
    <source>
        <dbReference type="SMART" id="SM00475"/>
    </source>
</evidence>
<proteinExistence type="inferred from homology"/>
<dbReference type="PROSITE" id="PS00447">
    <property type="entry name" value="DNA_POLYMERASE_A"/>
    <property type="match status" value="1"/>
</dbReference>
<keyword evidence="14 17" id="KW-0234">DNA repair</keyword>
<dbReference type="CDD" id="cd09898">
    <property type="entry name" value="H3TH_53EXO"/>
    <property type="match status" value="1"/>
</dbReference>
<keyword evidence="22" id="KW-1185">Reference proteome</keyword>
<dbReference type="SMART" id="SM00474">
    <property type="entry name" value="35EXOc"/>
    <property type="match status" value="1"/>
</dbReference>
<keyword evidence="8" id="KW-0540">Nuclease</keyword>
<feature type="domain" description="DNA-directed DNA polymerase family A palm" evidence="20">
    <location>
        <begin position="652"/>
        <end position="858"/>
    </location>
</feature>
<evidence type="ECO:0000256" key="13">
    <source>
        <dbReference type="ARBA" id="ARBA00023125"/>
    </source>
</evidence>
<evidence type="ECO:0000256" key="15">
    <source>
        <dbReference type="ARBA" id="ARBA00049244"/>
    </source>
</evidence>
<dbReference type="OrthoDB" id="9806424at2"/>
<dbReference type="InterPro" id="IPR001098">
    <property type="entry name" value="DNA-dir_DNA_pol_A_palm_dom"/>
</dbReference>
<evidence type="ECO:0000313" key="22">
    <source>
        <dbReference type="Proteomes" id="UP000028926"/>
    </source>
</evidence>
<dbReference type="AlphaFoldDB" id="A0A077AUV7"/>
<dbReference type="InterPro" id="IPR036397">
    <property type="entry name" value="RNaseH_sf"/>
</dbReference>
<dbReference type="InterPro" id="IPR019760">
    <property type="entry name" value="DNA-dir_DNA_pol_A_CS"/>
</dbReference>
<dbReference type="Pfam" id="PF00476">
    <property type="entry name" value="DNA_pol_A"/>
    <property type="match status" value="1"/>
</dbReference>
<evidence type="ECO:0000256" key="12">
    <source>
        <dbReference type="ARBA" id="ARBA00022932"/>
    </source>
</evidence>
<comment type="catalytic activity">
    <reaction evidence="15 17">
        <text>DNA(n) + a 2'-deoxyribonucleoside 5'-triphosphate = DNA(n+1) + diphosphate</text>
        <dbReference type="Rhea" id="RHEA:22508"/>
        <dbReference type="Rhea" id="RHEA-COMP:17339"/>
        <dbReference type="Rhea" id="RHEA-COMP:17340"/>
        <dbReference type="ChEBI" id="CHEBI:33019"/>
        <dbReference type="ChEBI" id="CHEBI:61560"/>
        <dbReference type="ChEBI" id="CHEBI:173112"/>
        <dbReference type="EC" id="2.7.7.7"/>
    </reaction>
</comment>
<dbReference type="InterPro" id="IPR029060">
    <property type="entry name" value="PIN-like_dom_sf"/>
</dbReference>
<accession>A0A077AUV7</accession>
<protein>
    <recommendedName>
        <fullName evidence="4 16">DNA polymerase I</fullName>
        <ecNumber evidence="3 16">2.7.7.7</ecNumber>
    </recommendedName>
</protein>
<keyword evidence="10 17" id="KW-0378">Hydrolase</keyword>
<dbReference type="EMBL" id="CP008941">
    <property type="protein sequence ID" value="AIK95819.1"/>
    <property type="molecule type" value="Genomic_DNA"/>
</dbReference>